<evidence type="ECO:0000256" key="2">
    <source>
        <dbReference type="SAM" id="SignalP"/>
    </source>
</evidence>
<feature type="compositionally biased region" description="Basic and acidic residues" evidence="1">
    <location>
        <begin position="48"/>
        <end position="60"/>
    </location>
</feature>
<feature type="compositionally biased region" description="Low complexity" evidence="1">
    <location>
        <begin position="173"/>
        <end position="183"/>
    </location>
</feature>
<feature type="region of interest" description="Disordered" evidence="1">
    <location>
        <begin position="21"/>
        <end position="65"/>
    </location>
</feature>
<protein>
    <submittedName>
        <fullName evidence="3">Uncharacterized protein</fullName>
    </submittedName>
</protein>
<dbReference type="EMBL" id="JAODUP010001444">
    <property type="protein sequence ID" value="KAK2140195.1"/>
    <property type="molecule type" value="Genomic_DNA"/>
</dbReference>
<feature type="compositionally biased region" description="Basic and acidic residues" evidence="1">
    <location>
        <begin position="136"/>
        <end position="149"/>
    </location>
</feature>
<accession>A0AAD9IU87</accession>
<feature type="region of interest" description="Disordered" evidence="1">
    <location>
        <begin position="79"/>
        <end position="157"/>
    </location>
</feature>
<evidence type="ECO:0000313" key="4">
    <source>
        <dbReference type="Proteomes" id="UP001208570"/>
    </source>
</evidence>
<evidence type="ECO:0000256" key="1">
    <source>
        <dbReference type="SAM" id="MobiDB-lite"/>
    </source>
</evidence>
<proteinExistence type="predicted"/>
<feature type="signal peptide" evidence="2">
    <location>
        <begin position="1"/>
        <end position="20"/>
    </location>
</feature>
<keyword evidence="2" id="KW-0732">Signal</keyword>
<dbReference type="PROSITE" id="PS51257">
    <property type="entry name" value="PROKAR_LIPOPROTEIN"/>
    <property type="match status" value="1"/>
</dbReference>
<dbReference type="AlphaFoldDB" id="A0AAD9IU87"/>
<gene>
    <name evidence="3" type="ORF">LSH36_1446g00005</name>
</gene>
<organism evidence="3 4">
    <name type="scientific">Paralvinella palmiformis</name>
    <dbReference type="NCBI Taxonomy" id="53620"/>
    <lineage>
        <taxon>Eukaryota</taxon>
        <taxon>Metazoa</taxon>
        <taxon>Spiralia</taxon>
        <taxon>Lophotrochozoa</taxon>
        <taxon>Annelida</taxon>
        <taxon>Polychaeta</taxon>
        <taxon>Sedentaria</taxon>
        <taxon>Canalipalpata</taxon>
        <taxon>Terebellida</taxon>
        <taxon>Terebelliformia</taxon>
        <taxon>Alvinellidae</taxon>
        <taxon>Paralvinella</taxon>
    </lineage>
</organism>
<evidence type="ECO:0000313" key="3">
    <source>
        <dbReference type="EMBL" id="KAK2140195.1"/>
    </source>
</evidence>
<sequence>MRIQTTSLIVLLAVITSSCSQEESTKDIQKRRGWGKRSPVPGFDDQDLDKRRGWGKRDASVTDPEEIFDYDKRRGWGKRTLDTDANGIQKRRGWGKRSELSGSPDGESPEKRRGWGKRSSDPDVANIQMTRRRGWGKRDSAEQYPDKRRGWGKRSSANDLLGQLKQKGWNKLTTTSTTSATSGSGNGSWQADEPSCQELRDEVFSYVYKAVEVNITSIIDLDFIQKESDRDHQNVYFRLHGANIVLTHDPDFGIVLDILRQLDPSLSPI</sequence>
<feature type="region of interest" description="Disordered" evidence="1">
    <location>
        <begin position="171"/>
        <end position="194"/>
    </location>
</feature>
<feature type="chain" id="PRO_5042262267" evidence="2">
    <location>
        <begin position="21"/>
        <end position="269"/>
    </location>
</feature>
<keyword evidence="4" id="KW-1185">Reference proteome</keyword>
<name>A0AAD9IU87_9ANNE</name>
<reference evidence="3" key="1">
    <citation type="journal article" date="2023" name="Mol. Biol. Evol.">
        <title>Third-Generation Sequencing Reveals the Adaptive Role of the Epigenome in Three Deep-Sea Polychaetes.</title>
        <authorList>
            <person name="Perez M."/>
            <person name="Aroh O."/>
            <person name="Sun Y."/>
            <person name="Lan Y."/>
            <person name="Juniper S.K."/>
            <person name="Young C.R."/>
            <person name="Angers B."/>
            <person name="Qian P.Y."/>
        </authorList>
    </citation>
    <scope>NUCLEOTIDE SEQUENCE</scope>
    <source>
        <strain evidence="3">P08H-3</strain>
    </source>
</reference>
<feature type="compositionally biased region" description="Basic and acidic residues" evidence="1">
    <location>
        <begin position="108"/>
        <end position="121"/>
    </location>
</feature>
<comment type="caution">
    <text evidence="3">The sequence shown here is derived from an EMBL/GenBank/DDBJ whole genome shotgun (WGS) entry which is preliminary data.</text>
</comment>
<dbReference type="Proteomes" id="UP001208570">
    <property type="component" value="Unassembled WGS sequence"/>
</dbReference>